<evidence type="ECO:0008006" key="3">
    <source>
        <dbReference type="Google" id="ProtNLM"/>
    </source>
</evidence>
<dbReference type="RefSeq" id="WP_377397234.1">
    <property type="nucleotide sequence ID" value="NZ_JBHTFQ010000001.1"/>
</dbReference>
<gene>
    <name evidence="1" type="ORF">ACFQXB_00075</name>
</gene>
<reference evidence="2" key="1">
    <citation type="journal article" date="2019" name="Int. J. Syst. Evol. Microbiol.">
        <title>The Global Catalogue of Microorganisms (GCM) 10K type strain sequencing project: providing services to taxonomists for standard genome sequencing and annotation.</title>
        <authorList>
            <consortium name="The Broad Institute Genomics Platform"/>
            <consortium name="The Broad Institute Genome Sequencing Center for Infectious Disease"/>
            <person name="Wu L."/>
            <person name="Ma J."/>
        </authorList>
    </citation>
    <scope>NUCLEOTIDE SEQUENCE [LARGE SCALE GENOMIC DNA]</scope>
    <source>
        <strain evidence="2">CGMCC 1.12750</strain>
    </source>
</reference>
<evidence type="ECO:0000313" key="1">
    <source>
        <dbReference type="EMBL" id="MFC7702587.1"/>
    </source>
</evidence>
<protein>
    <recommendedName>
        <fullName evidence="3">Glycosyltransferase family 2 protein</fullName>
    </recommendedName>
</protein>
<organism evidence="1 2">
    <name type="scientific">Plastorhodobacter daqingensis</name>
    <dbReference type="NCBI Taxonomy" id="1387281"/>
    <lineage>
        <taxon>Bacteria</taxon>
        <taxon>Pseudomonadati</taxon>
        <taxon>Pseudomonadota</taxon>
        <taxon>Alphaproteobacteria</taxon>
        <taxon>Rhodobacterales</taxon>
        <taxon>Paracoccaceae</taxon>
        <taxon>Plastorhodobacter</taxon>
    </lineage>
</organism>
<proteinExistence type="predicted"/>
<dbReference type="EMBL" id="JBHTFQ010000001">
    <property type="protein sequence ID" value="MFC7702587.1"/>
    <property type="molecule type" value="Genomic_DNA"/>
</dbReference>
<dbReference type="Proteomes" id="UP001596516">
    <property type="component" value="Unassembled WGS sequence"/>
</dbReference>
<name>A0ABW2UD43_9RHOB</name>
<accession>A0ABW2UD43</accession>
<comment type="caution">
    <text evidence="1">The sequence shown here is derived from an EMBL/GenBank/DDBJ whole genome shotgun (WGS) entry which is preliminary data.</text>
</comment>
<keyword evidence="2" id="KW-1185">Reference proteome</keyword>
<evidence type="ECO:0000313" key="2">
    <source>
        <dbReference type="Proteomes" id="UP001596516"/>
    </source>
</evidence>
<sequence length="255" mass="29104">MATYPARADTLHFVVQTIAPQLDKLTLVLNQYKDVPPWLAGFANVDPVIPDQDTKDCGKLLPRHVDADLVFLLDDDILYPADYVSRSCEMIRVLNIPGAVYGHHGLVYIRPRLRLSAHVLRDYSRIRRGKIFKLNQAFTYMQRVDRAHVVDELGTGVLIAPPQLLPRFDEVADAMGFIDTRVALLSYRRKIPLIALPHDAGWLKTIMFSQSLYEDFSRHCPPEVADEIRQYAFGHEHTALRLGPLPEVSERIWLP</sequence>